<organism evidence="1">
    <name type="scientific">viral metagenome</name>
    <dbReference type="NCBI Taxonomy" id="1070528"/>
    <lineage>
        <taxon>unclassified sequences</taxon>
        <taxon>metagenomes</taxon>
        <taxon>organismal metagenomes</taxon>
    </lineage>
</organism>
<dbReference type="GO" id="GO:0019005">
    <property type="term" value="C:SCF ubiquitin ligase complex"/>
    <property type="evidence" value="ECO:0007669"/>
    <property type="project" value="TreeGrafter"/>
</dbReference>
<dbReference type="InterPro" id="IPR032675">
    <property type="entry name" value="LRR_dom_sf"/>
</dbReference>
<dbReference type="SMART" id="SM00367">
    <property type="entry name" value="LRR_CC"/>
    <property type="match status" value="4"/>
</dbReference>
<name>A0A6C0C9V9_9ZZZZ</name>
<proteinExistence type="predicted"/>
<dbReference type="SUPFAM" id="SSF52058">
    <property type="entry name" value="L domain-like"/>
    <property type="match status" value="1"/>
</dbReference>
<dbReference type="EMBL" id="MN739354">
    <property type="protein sequence ID" value="QHT00284.1"/>
    <property type="molecule type" value="Genomic_DNA"/>
</dbReference>
<evidence type="ECO:0000313" key="1">
    <source>
        <dbReference type="EMBL" id="QHT00284.1"/>
    </source>
</evidence>
<dbReference type="Gene3D" id="3.80.10.10">
    <property type="entry name" value="Ribonuclease Inhibitor"/>
    <property type="match status" value="2"/>
</dbReference>
<dbReference type="PANTHER" id="PTHR13318">
    <property type="entry name" value="PARTNER OF PAIRED, ISOFORM B-RELATED"/>
    <property type="match status" value="1"/>
</dbReference>
<dbReference type="InterPro" id="IPR006553">
    <property type="entry name" value="Leu-rich_rpt_Cys-con_subtyp"/>
</dbReference>
<reference evidence="1" key="1">
    <citation type="journal article" date="2020" name="Nature">
        <title>Giant virus diversity and host interactions through global metagenomics.</title>
        <authorList>
            <person name="Schulz F."/>
            <person name="Roux S."/>
            <person name="Paez-Espino D."/>
            <person name="Jungbluth S."/>
            <person name="Walsh D.A."/>
            <person name="Denef V.J."/>
            <person name="McMahon K.D."/>
            <person name="Konstantinidis K.T."/>
            <person name="Eloe-Fadrosh E.A."/>
            <person name="Kyrpides N.C."/>
            <person name="Woyke T."/>
        </authorList>
    </citation>
    <scope>NUCLEOTIDE SEQUENCE</scope>
    <source>
        <strain evidence="1">GVMAG-M-3300020192-26</strain>
    </source>
</reference>
<protein>
    <submittedName>
        <fullName evidence="1">Uncharacterized protein</fullName>
    </submittedName>
</protein>
<dbReference type="GO" id="GO:0031146">
    <property type="term" value="P:SCF-dependent proteasomal ubiquitin-dependent protein catabolic process"/>
    <property type="evidence" value="ECO:0007669"/>
    <property type="project" value="TreeGrafter"/>
</dbReference>
<accession>A0A6C0C9V9</accession>
<dbReference type="InterPro" id="IPR027417">
    <property type="entry name" value="P-loop_NTPase"/>
</dbReference>
<dbReference type="Gene3D" id="3.40.50.300">
    <property type="entry name" value="P-loop containing nucleotide triphosphate hydrolases"/>
    <property type="match status" value="1"/>
</dbReference>
<sequence>MTNLIKKIHYKSFDEEKTALVINKSTGSPNIQAMISNLAKIEKRNIFISNLLKRLLDTGKKVLLLSSRTEQIYLLHRLINSNLVSIYVGRMTKKKLTISSNKQIVLATYAMANESIQYDNFDIIISSTLLKYIDQKMRITNHSTIIDIVNEHKSLFRSSEQQIGIIQQFYVADYKCDGYASYDDIDYIDKYIITEFWDIIDTLPHEIIYQWINKGTSKVSKLWCKLWYSKPMSIKLRNDHFAVKDADILLKFKNLVTLELESEIQIGEFVKSLTMLKELRIGDNDHFDDETLCYLTNLCSLTLMRNTRVTIESLRCLTKLTDLNLDKNTTITDAMLKTLTNLTRLNVVNNKLITDNSLKHLTHLNHLTLGTNNFLVCNQIISDESIMRLTNITHLSIANCISITNKSIEKLTNITSIHLNNTNKIGYQSLKHLINLSSLCLINTNINGLELRKMTGLKSLTIKSCANITGVSIIYLTNLGSLKIDNIGVITFTEISRLTNLRNLTIHRCSRAHVKKIEQMLPNTIVQNLF</sequence>
<dbReference type="AlphaFoldDB" id="A0A6C0C9V9"/>